<keyword evidence="3" id="KW-0805">Transcription regulation</keyword>
<feature type="domain" description="Xylanolytic transcriptional activator regulatory" evidence="6">
    <location>
        <begin position="163"/>
        <end position="232"/>
    </location>
</feature>
<dbReference type="InterPro" id="IPR050815">
    <property type="entry name" value="TF_fung"/>
</dbReference>
<evidence type="ECO:0000256" key="2">
    <source>
        <dbReference type="ARBA" id="ARBA00022723"/>
    </source>
</evidence>
<dbReference type="GO" id="GO:0000981">
    <property type="term" value="F:DNA-binding transcription factor activity, RNA polymerase II-specific"/>
    <property type="evidence" value="ECO:0007669"/>
    <property type="project" value="InterPro"/>
</dbReference>
<proteinExistence type="predicted"/>
<reference evidence="8" key="1">
    <citation type="journal article" date="2017" name="Nat. Microbiol.">
        <title>Global analysis of biosynthetic gene clusters reveals vast potential of secondary metabolite production in Penicillium species.</title>
        <authorList>
            <person name="Nielsen J.C."/>
            <person name="Grijseels S."/>
            <person name="Prigent S."/>
            <person name="Ji B."/>
            <person name="Dainat J."/>
            <person name="Nielsen K.F."/>
            <person name="Frisvad J.C."/>
            <person name="Workman M."/>
            <person name="Nielsen J."/>
        </authorList>
    </citation>
    <scope>NUCLEOTIDE SEQUENCE [LARGE SCALE GENOMIC DNA]</scope>
    <source>
        <strain evidence="8">IBT 13039</strain>
    </source>
</reference>
<dbReference type="GO" id="GO:0003677">
    <property type="term" value="F:DNA binding"/>
    <property type="evidence" value="ECO:0007669"/>
    <property type="project" value="InterPro"/>
</dbReference>
<gene>
    <name evidence="7" type="ORF">PENNAL_c0022G06266</name>
</gene>
<dbReference type="Proteomes" id="UP000191691">
    <property type="component" value="Unassembled WGS sequence"/>
</dbReference>
<keyword evidence="4" id="KW-0804">Transcription</keyword>
<name>A0A1V6YFF3_PENNA</name>
<evidence type="ECO:0000256" key="5">
    <source>
        <dbReference type="ARBA" id="ARBA00023242"/>
    </source>
</evidence>
<keyword evidence="5" id="KW-0539">Nucleus</keyword>
<dbReference type="SMART" id="SM00906">
    <property type="entry name" value="Fungal_trans"/>
    <property type="match status" value="1"/>
</dbReference>
<keyword evidence="2" id="KW-0479">Metal-binding</keyword>
<evidence type="ECO:0000256" key="3">
    <source>
        <dbReference type="ARBA" id="ARBA00023015"/>
    </source>
</evidence>
<dbReference type="GO" id="GO:0005634">
    <property type="term" value="C:nucleus"/>
    <property type="evidence" value="ECO:0007669"/>
    <property type="project" value="UniProtKB-SubCell"/>
</dbReference>
<dbReference type="InterPro" id="IPR007219">
    <property type="entry name" value="XnlR_reg_dom"/>
</dbReference>
<dbReference type="Pfam" id="PF04082">
    <property type="entry name" value="Fungal_trans"/>
    <property type="match status" value="1"/>
</dbReference>
<evidence type="ECO:0000259" key="6">
    <source>
        <dbReference type="SMART" id="SM00906"/>
    </source>
</evidence>
<sequence length="603" mass="68123">MPVSHSNPVPAPTDPVLIFLVNVDENATFRHPAARSSTPEEAPGIVSLPEKCTLPDQPLCIELVELYFDYVHDKFHSLFHRPSLIDDIRRGATPEILIHGILALSARFSNHPSFTETDPRERGKGYAKKCEQLLNLNDVSLTTIQVCVLLGAIAIVNGNAASETIYYSIACRIAQLLDLPNCHAPNRVEQEVNTRVWWTLCMIDVWSSTGVRLPRLMIPQPNIPLPMNEATFLTMTRAQGFTVLVSKDRASSLLAQMVLLNRILSEINDFNIKAATTTLTEEYKRKAISTLSENLSTWLKNLPAHMHDTPSNLESYASQGQGQLFVTLYLGYYHYGQMLFYRFLHEDVRGYTPRTHFYAQQCKEHAVRLCEIIYRSEEVPGCDVLYSMVGHVLVIASTVQIHTLLFGDEGSVVRARARLEKNFVILTKLRALWPTLDISPLAWWSTELGFYPCRLTNGALQEFRAMSGSQSQAQKRQSAAKLGKFDDFFIPADEEDLVGDLPNVKARICELLNIPSWSKAATAQYLSEYQGWHKFLQHIDTYPVMEPGNPILIGAFSIVRDQQARLEGAFVDLPKRHSPRHLPPRGERFLIPHRKIPLSRQAP</sequence>
<organism evidence="7 8">
    <name type="scientific">Penicillium nalgiovense</name>
    <dbReference type="NCBI Taxonomy" id="60175"/>
    <lineage>
        <taxon>Eukaryota</taxon>
        <taxon>Fungi</taxon>
        <taxon>Dikarya</taxon>
        <taxon>Ascomycota</taxon>
        <taxon>Pezizomycotina</taxon>
        <taxon>Eurotiomycetes</taxon>
        <taxon>Eurotiomycetidae</taxon>
        <taxon>Eurotiales</taxon>
        <taxon>Aspergillaceae</taxon>
        <taxon>Penicillium</taxon>
    </lineage>
</organism>
<protein>
    <recommendedName>
        <fullName evidence="6">Xylanolytic transcriptional activator regulatory domain-containing protein</fullName>
    </recommendedName>
</protein>
<evidence type="ECO:0000256" key="4">
    <source>
        <dbReference type="ARBA" id="ARBA00023163"/>
    </source>
</evidence>
<dbReference type="GO" id="GO:0008270">
    <property type="term" value="F:zinc ion binding"/>
    <property type="evidence" value="ECO:0007669"/>
    <property type="project" value="InterPro"/>
</dbReference>
<comment type="subcellular location">
    <subcellularLocation>
        <location evidence="1">Nucleus</location>
    </subcellularLocation>
</comment>
<evidence type="ECO:0000313" key="8">
    <source>
        <dbReference type="Proteomes" id="UP000191691"/>
    </source>
</evidence>
<comment type="caution">
    <text evidence="7">The sequence shown here is derived from an EMBL/GenBank/DDBJ whole genome shotgun (WGS) entry which is preliminary data.</text>
</comment>
<dbReference type="EMBL" id="MOOB01000022">
    <property type="protein sequence ID" value="OQE86125.1"/>
    <property type="molecule type" value="Genomic_DNA"/>
</dbReference>
<keyword evidence="8" id="KW-1185">Reference proteome</keyword>
<evidence type="ECO:0000256" key="1">
    <source>
        <dbReference type="ARBA" id="ARBA00004123"/>
    </source>
</evidence>
<dbReference type="AlphaFoldDB" id="A0A1V6YFF3"/>
<dbReference type="GO" id="GO:0006351">
    <property type="term" value="P:DNA-templated transcription"/>
    <property type="evidence" value="ECO:0007669"/>
    <property type="project" value="InterPro"/>
</dbReference>
<evidence type="ECO:0000313" key="7">
    <source>
        <dbReference type="EMBL" id="OQE86125.1"/>
    </source>
</evidence>
<dbReference type="PANTHER" id="PTHR47338">
    <property type="entry name" value="ZN(II)2CYS6 TRANSCRIPTION FACTOR (EUROFUNG)-RELATED"/>
    <property type="match status" value="1"/>
</dbReference>
<accession>A0A1V6YFF3</accession>
<dbReference type="PANTHER" id="PTHR47338:SF16">
    <property type="entry name" value="TRANSCRIPTION FACTOR, PUTATIVE (AFU_ORTHOLOGUE AFUA_2G09360)-RELATED"/>
    <property type="match status" value="1"/>
</dbReference>
<dbReference type="CDD" id="cd12148">
    <property type="entry name" value="fungal_TF_MHR"/>
    <property type="match status" value="1"/>
</dbReference>